<evidence type="ECO:0000313" key="1">
    <source>
        <dbReference type="EMBL" id="CAE7409673.1"/>
    </source>
</evidence>
<evidence type="ECO:0000313" key="2">
    <source>
        <dbReference type="Proteomes" id="UP000604046"/>
    </source>
</evidence>
<organism evidence="1 2">
    <name type="scientific">Symbiodinium natans</name>
    <dbReference type="NCBI Taxonomy" id="878477"/>
    <lineage>
        <taxon>Eukaryota</taxon>
        <taxon>Sar</taxon>
        <taxon>Alveolata</taxon>
        <taxon>Dinophyceae</taxon>
        <taxon>Suessiales</taxon>
        <taxon>Symbiodiniaceae</taxon>
        <taxon>Symbiodinium</taxon>
    </lineage>
</organism>
<sequence length="290" mass="32404">MRYDMSDYCANACRLYEDLSKRPLKPASTPFVPDGSILASDWESKGALASEASRVLMKTLWLARLSRPDLMKGISDLTRRITRWSVADDKKLHRLMSYLKGTPNLSVVHKMGDAFEDLRLSLYTDADHSGDVDHAQSTSGMILCLEGENTYWPLAWSSKKQTATSRILVFGEALPAQEFLETLTGKEAKLVCHQDNSAVIQIVHAGYSPKLRHVSKTHRVNLSSLYEVFESDPLIRLQCINTELQEADVFTKALPPAKFPAALKLLRMVAWAPLGEAFDDYGGLQSVRVT</sequence>
<accession>A0A812QXQ8</accession>
<dbReference type="EMBL" id="CAJNDS010002282">
    <property type="protein sequence ID" value="CAE7409673.1"/>
    <property type="molecule type" value="Genomic_DNA"/>
</dbReference>
<name>A0A812QXQ8_9DINO</name>
<dbReference type="AlphaFoldDB" id="A0A812QXQ8"/>
<dbReference type="CDD" id="cd09272">
    <property type="entry name" value="RNase_HI_RT_Ty1"/>
    <property type="match status" value="1"/>
</dbReference>
<dbReference type="OrthoDB" id="5423336at2759"/>
<protein>
    <submittedName>
        <fullName evidence="1">GIP protein</fullName>
    </submittedName>
</protein>
<dbReference type="Proteomes" id="UP000604046">
    <property type="component" value="Unassembled WGS sequence"/>
</dbReference>
<gene>
    <name evidence="1" type="primary">GIP</name>
    <name evidence="1" type="ORF">SNAT2548_LOCUS22280</name>
</gene>
<proteinExistence type="predicted"/>
<comment type="caution">
    <text evidence="1">The sequence shown here is derived from an EMBL/GenBank/DDBJ whole genome shotgun (WGS) entry which is preliminary data.</text>
</comment>
<keyword evidence="2" id="KW-1185">Reference proteome</keyword>
<reference evidence="1" key="1">
    <citation type="submission" date="2021-02" db="EMBL/GenBank/DDBJ databases">
        <authorList>
            <person name="Dougan E. K."/>
            <person name="Rhodes N."/>
            <person name="Thang M."/>
            <person name="Chan C."/>
        </authorList>
    </citation>
    <scope>NUCLEOTIDE SEQUENCE</scope>
</reference>